<dbReference type="FunFam" id="2.160.20.10:FF:000028">
    <property type="entry name" value="Polygalacturonase QRT2"/>
    <property type="match status" value="1"/>
</dbReference>
<accession>A0A3B5ZPK9</accession>
<evidence type="ECO:0000256" key="9">
    <source>
        <dbReference type="ARBA" id="ARBA00023316"/>
    </source>
</evidence>
<feature type="active site" evidence="11">
    <location>
        <position position="337"/>
    </location>
</feature>
<dbReference type="PROSITE" id="PS00502">
    <property type="entry name" value="POLYGALACTURONASE"/>
    <property type="match status" value="1"/>
</dbReference>
<dbReference type="Gramene" id="TraesRN1D0100154500.1">
    <property type="protein sequence ID" value="TraesRN1D0100154500.1"/>
    <property type="gene ID" value="TraesRN1D0100154500"/>
</dbReference>
<evidence type="ECO:0000256" key="10">
    <source>
        <dbReference type="ARBA" id="ARBA00034074"/>
    </source>
</evidence>
<organism evidence="15">
    <name type="scientific">Triticum aestivum</name>
    <name type="common">Wheat</name>
    <dbReference type="NCBI Taxonomy" id="4565"/>
    <lineage>
        <taxon>Eukaryota</taxon>
        <taxon>Viridiplantae</taxon>
        <taxon>Streptophyta</taxon>
        <taxon>Embryophyta</taxon>
        <taxon>Tracheophyta</taxon>
        <taxon>Spermatophyta</taxon>
        <taxon>Magnoliopsida</taxon>
        <taxon>Liliopsida</taxon>
        <taxon>Poales</taxon>
        <taxon>Poaceae</taxon>
        <taxon>BOP clade</taxon>
        <taxon>Pooideae</taxon>
        <taxon>Triticodae</taxon>
        <taxon>Triticeae</taxon>
        <taxon>Triticinae</taxon>
        <taxon>Triticum</taxon>
    </lineage>
</organism>
<dbReference type="OrthoDB" id="634661at2759"/>
<feature type="compositionally biased region" description="Pro residues" evidence="13">
    <location>
        <begin position="88"/>
        <end position="106"/>
    </location>
</feature>
<evidence type="ECO:0000256" key="6">
    <source>
        <dbReference type="ARBA" id="ARBA00022729"/>
    </source>
</evidence>
<dbReference type="EC" id="3.2.1.15" evidence="3"/>
<dbReference type="InterPro" id="IPR011050">
    <property type="entry name" value="Pectin_lyase_fold/virulence"/>
</dbReference>
<dbReference type="Gramene" id="TraesARI1D03G00432080.1">
    <property type="protein sequence ID" value="TraesARI1D03G00432080.1.CDS1"/>
    <property type="gene ID" value="TraesARI1D03G00432080"/>
</dbReference>
<dbReference type="SMART" id="SM00710">
    <property type="entry name" value="PbH1"/>
    <property type="match status" value="5"/>
</dbReference>
<evidence type="ECO:0000256" key="12">
    <source>
        <dbReference type="RuleBase" id="RU361169"/>
    </source>
</evidence>
<dbReference type="PANTHER" id="PTHR31375">
    <property type="match status" value="1"/>
</dbReference>
<feature type="chain" id="PRO_5043170475" description="endo-polygalacturonase" evidence="14">
    <location>
        <begin position="34"/>
        <end position="499"/>
    </location>
</feature>
<evidence type="ECO:0000256" key="2">
    <source>
        <dbReference type="ARBA" id="ARBA00008834"/>
    </source>
</evidence>
<keyword evidence="7 12" id="KW-0378">Hydrolase</keyword>
<dbReference type="PaxDb" id="4565-Traes_1DS_86CA73DA0.1"/>
<comment type="catalytic activity">
    <reaction evidence="10">
        <text>(1,4-alpha-D-galacturonosyl)n+m + H2O = (1,4-alpha-D-galacturonosyl)n + (1,4-alpha-D-galacturonosyl)m.</text>
        <dbReference type="EC" id="3.2.1.15"/>
    </reaction>
</comment>
<name>A0A3B5ZPK9_WHEAT</name>
<dbReference type="Gramene" id="TraesLDM1D03G00428460.1">
    <property type="protein sequence ID" value="TraesLDM1D03G00428460.1.CDS1"/>
    <property type="gene ID" value="TraesLDM1D03G00428460"/>
</dbReference>
<protein>
    <recommendedName>
        <fullName evidence="3">endo-polygalacturonase</fullName>
        <ecNumber evidence="3">3.2.1.15</ecNumber>
    </recommendedName>
</protein>
<dbReference type="EnsemblPlants" id="TraesCS1D02G066300.1">
    <property type="protein sequence ID" value="TraesCS1D02G066300.1.cds1"/>
    <property type="gene ID" value="TraesCS1D02G066300"/>
</dbReference>
<keyword evidence="9" id="KW-0961">Cell wall biogenesis/degradation</keyword>
<evidence type="ECO:0000256" key="5">
    <source>
        <dbReference type="ARBA" id="ARBA00022525"/>
    </source>
</evidence>
<dbReference type="InterPro" id="IPR012334">
    <property type="entry name" value="Pectin_lyas_fold"/>
</dbReference>
<evidence type="ECO:0000256" key="3">
    <source>
        <dbReference type="ARBA" id="ARBA00012736"/>
    </source>
</evidence>
<evidence type="ECO:0000313" key="16">
    <source>
        <dbReference type="Proteomes" id="UP000019116"/>
    </source>
</evidence>
<evidence type="ECO:0000313" key="15">
    <source>
        <dbReference type="EnsemblPlants" id="TraesCS1D02G066300.1.cds1"/>
    </source>
</evidence>
<dbReference type="GO" id="GO:0045490">
    <property type="term" value="P:pectin catabolic process"/>
    <property type="evidence" value="ECO:0000318"/>
    <property type="project" value="GO_Central"/>
</dbReference>
<dbReference type="GO" id="GO:0009901">
    <property type="term" value="P:anther dehiscence"/>
    <property type="evidence" value="ECO:0000318"/>
    <property type="project" value="GO_Central"/>
</dbReference>
<sequence length="499" mass="54217">MSSSFRRRALVVLATVLILVLLLLLLVPAIAHADSIAAAGGGRRTTSNNVRPNLRRKKIMPDQTIELDLRGYHRAAAAGRHRKLLEPSPGPSPAPSPEPPPAPSPEPSQSENAVEVEVDVASYGAVGDGQQDDTPAFREAWAAACASPQPATLVVPREKTYLMKQTTFSGKCKSPVTFRLDGTLVAPASRSAWPEENMRWWIMFRNVDGLTVTGDGTIDGNGETWWKSSCRVDKKLKCSNAPMALLLSRCNNLTVENIRLLNSQQIHMSVEDCRDVLLKGITITAPGDSPMNDGIHIARTKDIQVLDCDIKTGDDCMSIETGTENLYASRITCGPGHGISIGSLGNDNSEARVSNITIYKAHLSGTTNGARMKSWQGGKGYAKDVTFEDITMEEVHNPIIIDQNYCTSADPANPKPCKKQTSAVEFSNIRFKNIRGTSATKEAIKLDCSDTVPCRDILLQDVKLTFRDRGHKHKHTSATSVCNNAKLTESGTNVDPKTC</sequence>
<dbReference type="InterPro" id="IPR006626">
    <property type="entry name" value="PbH1"/>
</dbReference>
<keyword evidence="4" id="KW-0134">Cell wall</keyword>
<reference evidence="15" key="1">
    <citation type="submission" date="2018-08" db="EMBL/GenBank/DDBJ databases">
        <authorList>
            <person name="Rossello M."/>
        </authorList>
    </citation>
    <scope>NUCLEOTIDE SEQUENCE [LARGE SCALE GENOMIC DNA]</scope>
    <source>
        <strain evidence="15">cv. Chinese Spring</strain>
    </source>
</reference>
<evidence type="ECO:0000256" key="14">
    <source>
        <dbReference type="SAM" id="SignalP"/>
    </source>
</evidence>
<comment type="similarity">
    <text evidence="2 12">Belongs to the glycosyl hydrolase 28 family.</text>
</comment>
<keyword evidence="5" id="KW-0964">Secreted</keyword>
<dbReference type="GO" id="GO:0009830">
    <property type="term" value="P:cell wall modification involved in abscission"/>
    <property type="evidence" value="ECO:0007669"/>
    <property type="project" value="UniProtKB-ARBA"/>
</dbReference>
<comment type="subcellular location">
    <subcellularLocation>
        <location evidence="1">Secreted</location>
        <location evidence="1">Cell wall</location>
    </subcellularLocation>
</comment>
<dbReference type="Gramene" id="TraesCS1D03G0148900.1">
    <property type="protein sequence ID" value="TraesCS1D03G0148900.1.CDS1"/>
    <property type="gene ID" value="TraesCS1D03G0148900"/>
</dbReference>
<keyword evidence="8 12" id="KW-0326">Glycosidase</keyword>
<evidence type="ECO:0000256" key="4">
    <source>
        <dbReference type="ARBA" id="ARBA00022512"/>
    </source>
</evidence>
<dbReference type="InterPro" id="IPR000743">
    <property type="entry name" value="Glyco_hydro_28"/>
</dbReference>
<dbReference type="Gramene" id="TraesJUL1D03G00429640.1">
    <property type="protein sequence ID" value="TraesJUL1D03G00429640.1.CDS1"/>
    <property type="gene ID" value="TraesJUL1D03G00429640"/>
</dbReference>
<dbReference type="OMA" id="NGSKWAF"/>
<reference evidence="15" key="2">
    <citation type="submission" date="2018-10" db="UniProtKB">
        <authorList>
            <consortium name="EnsemblPlants"/>
        </authorList>
    </citation>
    <scope>IDENTIFICATION</scope>
</reference>
<proteinExistence type="inferred from homology"/>
<evidence type="ECO:0000256" key="1">
    <source>
        <dbReference type="ARBA" id="ARBA00004191"/>
    </source>
</evidence>
<keyword evidence="16" id="KW-1185">Reference proteome</keyword>
<dbReference type="Gene3D" id="2.160.20.10">
    <property type="entry name" value="Single-stranded right-handed beta-helix, Pectin lyase-like"/>
    <property type="match status" value="1"/>
</dbReference>
<evidence type="ECO:0000256" key="8">
    <source>
        <dbReference type="ARBA" id="ARBA00023295"/>
    </source>
</evidence>
<evidence type="ECO:0000256" key="13">
    <source>
        <dbReference type="SAM" id="MobiDB-lite"/>
    </source>
</evidence>
<dbReference type="Gramene" id="TraesCAD_scaffold_050337_01G000100.1">
    <property type="protein sequence ID" value="TraesCAD_scaffold_050337_01G000100.1"/>
    <property type="gene ID" value="TraesCAD_scaffold_050337_01G000100"/>
</dbReference>
<keyword evidence="6 14" id="KW-0732">Signal</keyword>
<dbReference type="GO" id="GO:0010047">
    <property type="term" value="P:fruit dehiscence"/>
    <property type="evidence" value="ECO:0000318"/>
    <property type="project" value="GO_Central"/>
</dbReference>
<dbReference type="GO" id="GO:0004650">
    <property type="term" value="F:polygalacturonase activity"/>
    <property type="evidence" value="ECO:0007669"/>
    <property type="project" value="UniProtKB-EC"/>
</dbReference>
<dbReference type="Pfam" id="PF00295">
    <property type="entry name" value="Glyco_hydro_28"/>
    <property type="match status" value="1"/>
</dbReference>
<dbReference type="SMR" id="A0A3B5ZPK9"/>
<evidence type="ECO:0000256" key="7">
    <source>
        <dbReference type="ARBA" id="ARBA00022801"/>
    </source>
</evidence>
<feature type="signal peptide" evidence="14">
    <location>
        <begin position="1"/>
        <end position="33"/>
    </location>
</feature>
<dbReference type="Gramene" id="TraesCS1D02G066300.1">
    <property type="protein sequence ID" value="TraesCS1D02G066300.1.cds1"/>
    <property type="gene ID" value="TraesCS1D02G066300"/>
</dbReference>
<dbReference type="Proteomes" id="UP000019116">
    <property type="component" value="Chromosome 1D"/>
</dbReference>
<feature type="region of interest" description="Disordered" evidence="13">
    <location>
        <begin position="83"/>
        <end position="113"/>
    </location>
</feature>
<dbReference type="SUPFAM" id="SSF51126">
    <property type="entry name" value="Pectin lyase-like"/>
    <property type="match status" value="1"/>
</dbReference>
<dbReference type="AlphaFoldDB" id="A0A3B5ZPK9"/>
<dbReference type="STRING" id="4565.A0A3B5ZPK9"/>
<evidence type="ECO:0000256" key="11">
    <source>
        <dbReference type="PROSITE-ProRule" id="PRU10052"/>
    </source>
</evidence>